<name>A0A1I3B6I3_9FIRM</name>
<keyword evidence="3" id="KW-1185">Reference proteome</keyword>
<evidence type="ECO:0000313" key="2">
    <source>
        <dbReference type="EMBL" id="SFH57894.1"/>
    </source>
</evidence>
<protein>
    <submittedName>
        <fullName evidence="2">Uncharacterized protein</fullName>
    </submittedName>
</protein>
<dbReference type="AlphaFoldDB" id="A0A1I3B6I3"/>
<sequence length="242" mass="28324">MPLVMISPFNTDNKDEGVNPMSKISSVNKDRISTYYVNRKINNQQVSTVDKLEKINPIQGSMSNSSENFLLFSDMFYGKIRDLKQFYKKFYAHEQALDNALEKFKKNEREEETEDWVSIIVELFNKYNQALDSLKEFEKELGIDHSSKIVDIVRRYRSSLENIGVLLRPGGRLDADPQLIEKKLQENPTHMDFLFYYRQGLLYELNDIFKKIQAKPNQSVFNEKVDQVVKQYTSGHIVDDQS</sequence>
<gene>
    <name evidence="2" type="ORF">SAMN05192551_101619</name>
</gene>
<proteinExistence type="predicted"/>
<dbReference type="STRING" id="69895.SAMN05192551_101619"/>
<organism evidence="2 3">
    <name type="scientific">Tindallia magadiensis</name>
    <dbReference type="NCBI Taxonomy" id="69895"/>
    <lineage>
        <taxon>Bacteria</taxon>
        <taxon>Bacillati</taxon>
        <taxon>Bacillota</taxon>
        <taxon>Clostridia</taxon>
        <taxon>Peptostreptococcales</taxon>
        <taxon>Tindalliaceae</taxon>
        <taxon>Tindallia</taxon>
    </lineage>
</organism>
<evidence type="ECO:0000256" key="1">
    <source>
        <dbReference type="SAM" id="Coils"/>
    </source>
</evidence>
<dbReference type="OrthoDB" id="1950858at2"/>
<reference evidence="3" key="1">
    <citation type="submission" date="2016-10" db="EMBL/GenBank/DDBJ databases">
        <authorList>
            <person name="Varghese N."/>
            <person name="Submissions S."/>
        </authorList>
    </citation>
    <scope>NUCLEOTIDE SEQUENCE [LARGE SCALE GENOMIC DNA]</scope>
    <source>
        <strain evidence="3">Z-7934</strain>
    </source>
</reference>
<accession>A0A1I3B6I3</accession>
<dbReference type="EMBL" id="FOQA01000001">
    <property type="protein sequence ID" value="SFH57894.1"/>
    <property type="molecule type" value="Genomic_DNA"/>
</dbReference>
<dbReference type="Proteomes" id="UP000199287">
    <property type="component" value="Unassembled WGS sequence"/>
</dbReference>
<dbReference type="RefSeq" id="WP_093369561.1">
    <property type="nucleotide sequence ID" value="NZ_FOQA01000001.1"/>
</dbReference>
<feature type="coiled-coil region" evidence="1">
    <location>
        <begin position="94"/>
        <end position="140"/>
    </location>
</feature>
<keyword evidence="1" id="KW-0175">Coiled coil</keyword>
<evidence type="ECO:0000313" key="3">
    <source>
        <dbReference type="Proteomes" id="UP000199287"/>
    </source>
</evidence>